<keyword evidence="3" id="KW-0479">Metal-binding</keyword>
<sequence>MSRRMFLKGAAVAGAATLAAPALGQTAQVRWRMATSWPKSLDTIYGSAAALGERVSQITEGRFQIQVFAGGEIVPPLAVFDAVSNGTVEMGHTLSSYFFGKNSAYAFDGGLPFGLNTRQQQAWMVDGGGAAMMRELFGKSNIVPFPVGNVGVQMGGWYRKEINTVEDLQGLKIRIGGLGGSIFRRLGAVPQQIPAGDIYPSLERGTIDAAEWIGPYDDEKLGFGRVARFYYTPGWFDGAAQITSYVNAAKWAELPKPFQAAFEAAANEQVMQMMATYDRRNPDALKRLVASGVQLRAFPRPVLEACYRATVAQCDELATQNPDFARIYTAWKTFHDDQNLWFRVAENTLDQFRYSTQGWGRS</sequence>
<dbReference type="InterPro" id="IPR018389">
    <property type="entry name" value="DctP_fam"/>
</dbReference>
<dbReference type="InterPro" id="IPR019546">
    <property type="entry name" value="TAT_signal_bac_arc"/>
</dbReference>
<dbReference type="Proteomes" id="UP000241808">
    <property type="component" value="Unassembled WGS sequence"/>
</dbReference>
<feature type="binding site" evidence="3">
    <location>
        <position position="212"/>
    </location>
    <ligand>
        <name>Na(+)</name>
        <dbReference type="ChEBI" id="CHEBI:29101"/>
    </ligand>
</feature>
<dbReference type="NCBIfam" id="NF037995">
    <property type="entry name" value="TRAP_S1"/>
    <property type="match status" value="1"/>
</dbReference>
<dbReference type="GO" id="GO:0055085">
    <property type="term" value="P:transmembrane transport"/>
    <property type="evidence" value="ECO:0007669"/>
    <property type="project" value="InterPro"/>
</dbReference>
<evidence type="ECO:0000256" key="4">
    <source>
        <dbReference type="SAM" id="SignalP"/>
    </source>
</evidence>
<evidence type="ECO:0000256" key="2">
    <source>
        <dbReference type="PIRSR" id="PIRSR039026-1"/>
    </source>
</evidence>
<dbReference type="RefSeq" id="WP_108177158.1">
    <property type="nucleotide sequence ID" value="NZ_PZZL01000004.1"/>
</dbReference>
<evidence type="ECO:0000313" key="5">
    <source>
        <dbReference type="EMBL" id="PTM57273.1"/>
    </source>
</evidence>
<dbReference type="AlphaFoldDB" id="A0A2T4Z5X1"/>
<gene>
    <name evidence="5" type="ORF">C8P69_104323</name>
</gene>
<feature type="binding site" evidence="3">
    <location>
        <position position="211"/>
    </location>
    <ligand>
        <name>substrate</name>
    </ligand>
</feature>
<dbReference type="GO" id="GO:0031317">
    <property type="term" value="C:tripartite ATP-independent periplasmic transporter complex"/>
    <property type="evidence" value="ECO:0007669"/>
    <property type="project" value="InterPro"/>
</dbReference>
<dbReference type="Pfam" id="PF03480">
    <property type="entry name" value="DctP"/>
    <property type="match status" value="1"/>
</dbReference>
<feature type="binding site" evidence="3">
    <location>
        <position position="237"/>
    </location>
    <ligand>
        <name>substrate</name>
    </ligand>
</feature>
<keyword evidence="1 4" id="KW-0732">Signal</keyword>
<organism evidence="5 6">
    <name type="scientific">Phreatobacter oligotrophus</name>
    <dbReference type="NCBI Taxonomy" id="1122261"/>
    <lineage>
        <taxon>Bacteria</taxon>
        <taxon>Pseudomonadati</taxon>
        <taxon>Pseudomonadota</taxon>
        <taxon>Alphaproteobacteria</taxon>
        <taxon>Hyphomicrobiales</taxon>
        <taxon>Phreatobacteraceae</taxon>
        <taxon>Phreatobacter</taxon>
    </lineage>
</organism>
<dbReference type="InterPro" id="IPR026289">
    <property type="entry name" value="SBP_TakP-like"/>
</dbReference>
<dbReference type="GO" id="GO:0046872">
    <property type="term" value="F:metal ion binding"/>
    <property type="evidence" value="ECO:0007669"/>
    <property type="project" value="UniProtKB-KW"/>
</dbReference>
<feature type="binding site" evidence="2">
    <location>
        <position position="174"/>
    </location>
    <ligand>
        <name>substrate</name>
    </ligand>
</feature>
<dbReference type="PANTHER" id="PTHR33376">
    <property type="match status" value="1"/>
</dbReference>
<name>A0A2T4Z5X1_9HYPH</name>
<accession>A0A2T4Z5X1</accession>
<dbReference type="OrthoDB" id="9780733at2"/>
<evidence type="ECO:0000256" key="1">
    <source>
        <dbReference type="ARBA" id="ARBA00022729"/>
    </source>
</evidence>
<feature type="binding site" evidence="2">
    <location>
        <position position="153"/>
    </location>
    <ligand>
        <name>substrate</name>
    </ligand>
</feature>
<dbReference type="Gene3D" id="3.40.190.10">
    <property type="entry name" value="Periplasmic binding protein-like II"/>
    <property type="match status" value="1"/>
</dbReference>
<comment type="caution">
    <text evidence="5">The sequence shown here is derived from an EMBL/GenBank/DDBJ whole genome shotgun (WGS) entry which is preliminary data.</text>
</comment>
<dbReference type="PROSITE" id="PS51318">
    <property type="entry name" value="TAT"/>
    <property type="match status" value="1"/>
</dbReference>
<feature type="chain" id="PRO_5015625355" evidence="4">
    <location>
        <begin position="25"/>
        <end position="362"/>
    </location>
</feature>
<dbReference type="InterPro" id="IPR038404">
    <property type="entry name" value="TRAP_DctP_sf"/>
</dbReference>
<protein>
    <submittedName>
        <fullName evidence="5">Secreted protein</fullName>
    </submittedName>
</protein>
<proteinExistence type="predicted"/>
<dbReference type="Gene3D" id="3.40.190.170">
    <property type="entry name" value="Bacterial extracellular solute-binding protein, family 7"/>
    <property type="match status" value="1"/>
</dbReference>
<keyword evidence="6" id="KW-1185">Reference proteome</keyword>
<dbReference type="PIRSF" id="PIRSF039026">
    <property type="entry name" value="SiaP"/>
    <property type="match status" value="1"/>
</dbReference>
<feature type="signal peptide" evidence="4">
    <location>
        <begin position="1"/>
        <end position="24"/>
    </location>
</feature>
<evidence type="ECO:0000256" key="3">
    <source>
        <dbReference type="PIRSR" id="PIRSR039026-2"/>
    </source>
</evidence>
<dbReference type="EMBL" id="PZZL01000004">
    <property type="protein sequence ID" value="PTM57273.1"/>
    <property type="molecule type" value="Genomic_DNA"/>
</dbReference>
<dbReference type="InterPro" id="IPR006311">
    <property type="entry name" value="TAT_signal"/>
</dbReference>
<dbReference type="PANTHER" id="PTHR33376:SF5">
    <property type="entry name" value="EXTRACYTOPLASMIC SOLUTE RECEPTOR PROTEIN"/>
    <property type="match status" value="1"/>
</dbReference>
<reference evidence="5 6" key="1">
    <citation type="submission" date="2018-04" db="EMBL/GenBank/DDBJ databases">
        <title>Genomic Encyclopedia of Archaeal and Bacterial Type Strains, Phase II (KMG-II): from individual species to whole genera.</title>
        <authorList>
            <person name="Goeker M."/>
        </authorList>
    </citation>
    <scope>NUCLEOTIDE SEQUENCE [LARGE SCALE GENOMIC DNA]</scope>
    <source>
        <strain evidence="5 6">DSM 25521</strain>
    </source>
</reference>
<evidence type="ECO:0000313" key="6">
    <source>
        <dbReference type="Proteomes" id="UP000241808"/>
    </source>
</evidence>
<dbReference type="NCBIfam" id="TIGR01409">
    <property type="entry name" value="TAT_signal_seq"/>
    <property type="match status" value="1"/>
</dbReference>